<dbReference type="Pfam" id="PF01040">
    <property type="entry name" value="UbiA"/>
    <property type="match status" value="1"/>
</dbReference>
<dbReference type="EC" id="2.5.1.74" evidence="8 9"/>
<dbReference type="NCBIfam" id="TIGR00751">
    <property type="entry name" value="menA"/>
    <property type="match status" value="1"/>
</dbReference>
<name>A0A9D1KDX1_9BACT</name>
<keyword evidence="4 8" id="KW-0808">Transferase</keyword>
<dbReference type="GO" id="GO:0046428">
    <property type="term" value="F:1,4-dihydroxy-2-naphthoate polyprenyltransferase activity"/>
    <property type="evidence" value="ECO:0007669"/>
    <property type="project" value="UniProtKB-UniRule"/>
</dbReference>
<dbReference type="Gene3D" id="1.10.357.140">
    <property type="entry name" value="UbiA prenyltransferase"/>
    <property type="match status" value="1"/>
</dbReference>
<feature type="transmembrane region" description="Helical" evidence="8">
    <location>
        <begin position="89"/>
        <end position="109"/>
    </location>
</feature>
<dbReference type="EMBL" id="DVKT01000013">
    <property type="protein sequence ID" value="HIT38802.1"/>
    <property type="molecule type" value="Genomic_DNA"/>
</dbReference>
<sequence>MADIKVWINAARPRTWPTSVSPVLAATALAWAHEKAHWGIAAICFFFALLAQIASNFGNDYFDYRNGSDKADRIGPRRAVTSGDIPPRAMLAATIATLGAACILGCMLIPVGGWWLILAGGIIAVAALAYSAGPYPLSYHGLGDLTVWIFFGLAAVNLSYYVQTLTFDPDVFLCSAAMGLLSVNILIVNNYRDIDDDRAAGKHTTVVLFGRKFARAAYLASGIVALLLVMKFWIAAGIAGFILPLAYLTVHIKNYRDMGKWSGRELNRVLGATARNQLLFTLLFIICIIIAESSSL</sequence>
<keyword evidence="3 8" id="KW-1003">Cell membrane</keyword>
<dbReference type="Gene3D" id="1.20.120.1780">
    <property type="entry name" value="UbiA prenyltransferase"/>
    <property type="match status" value="1"/>
</dbReference>
<comment type="function">
    <text evidence="8">Conversion of 1,4-dihydroxy-2-naphthoate (DHNA) to demethylmenaquinone (DMK).</text>
</comment>
<reference evidence="10" key="2">
    <citation type="journal article" date="2021" name="PeerJ">
        <title>Extensive microbial diversity within the chicken gut microbiome revealed by metagenomics and culture.</title>
        <authorList>
            <person name="Gilroy R."/>
            <person name="Ravi A."/>
            <person name="Getino M."/>
            <person name="Pursley I."/>
            <person name="Horton D.L."/>
            <person name="Alikhan N.F."/>
            <person name="Baker D."/>
            <person name="Gharbi K."/>
            <person name="Hall N."/>
            <person name="Watson M."/>
            <person name="Adriaenssens E.M."/>
            <person name="Foster-Nyarko E."/>
            <person name="Jarju S."/>
            <person name="Secka A."/>
            <person name="Antonio M."/>
            <person name="Oren A."/>
            <person name="Chaudhuri R.R."/>
            <person name="La Ragione R."/>
            <person name="Hildebrand F."/>
            <person name="Pallen M.J."/>
        </authorList>
    </citation>
    <scope>NUCLEOTIDE SEQUENCE</scope>
    <source>
        <strain evidence="10">21143</strain>
    </source>
</reference>
<evidence type="ECO:0000313" key="11">
    <source>
        <dbReference type="Proteomes" id="UP000886722"/>
    </source>
</evidence>
<feature type="transmembrane region" description="Helical" evidence="8">
    <location>
        <begin position="218"/>
        <end position="248"/>
    </location>
</feature>
<evidence type="ECO:0000313" key="10">
    <source>
        <dbReference type="EMBL" id="HIT38802.1"/>
    </source>
</evidence>
<dbReference type="PIRSF" id="PIRSF005355">
    <property type="entry name" value="UBIAD1"/>
    <property type="match status" value="1"/>
</dbReference>
<comment type="subcellular location">
    <subcellularLocation>
        <location evidence="8">Cell membrane</location>
        <topology evidence="8">Multi-pass membrane protein</topology>
    </subcellularLocation>
    <subcellularLocation>
        <location evidence="1">Membrane</location>
        <topology evidence="1">Multi-pass membrane protein</topology>
    </subcellularLocation>
</comment>
<dbReference type="HAMAP" id="MF_01937">
    <property type="entry name" value="MenA_1"/>
    <property type="match status" value="1"/>
</dbReference>
<dbReference type="InterPro" id="IPR044878">
    <property type="entry name" value="UbiA_sf"/>
</dbReference>
<gene>
    <name evidence="8" type="primary">menA</name>
    <name evidence="10" type="ORF">IAD06_01995</name>
</gene>
<comment type="catalytic activity">
    <reaction evidence="8">
        <text>an all-trans-polyprenyl diphosphate + 1,4-dihydroxy-2-naphthoate + H(+) = a 2-demethylmenaquinol + CO2 + diphosphate</text>
        <dbReference type="Rhea" id="RHEA:26478"/>
        <dbReference type="Rhea" id="RHEA-COMP:9563"/>
        <dbReference type="Rhea" id="RHEA-COMP:9564"/>
        <dbReference type="ChEBI" id="CHEBI:11173"/>
        <dbReference type="ChEBI" id="CHEBI:15378"/>
        <dbReference type="ChEBI" id="CHEBI:16526"/>
        <dbReference type="ChEBI" id="CHEBI:33019"/>
        <dbReference type="ChEBI" id="CHEBI:55437"/>
        <dbReference type="ChEBI" id="CHEBI:58914"/>
        <dbReference type="EC" id="2.5.1.74"/>
    </reaction>
</comment>
<keyword evidence="7 8" id="KW-0472">Membrane</keyword>
<evidence type="ECO:0000256" key="5">
    <source>
        <dbReference type="ARBA" id="ARBA00022692"/>
    </source>
</evidence>
<reference evidence="10" key="1">
    <citation type="submission" date="2020-10" db="EMBL/GenBank/DDBJ databases">
        <authorList>
            <person name="Gilroy R."/>
        </authorList>
    </citation>
    <scope>NUCLEOTIDE SEQUENCE</scope>
    <source>
        <strain evidence="10">21143</strain>
    </source>
</reference>
<dbReference type="GO" id="GO:0009234">
    <property type="term" value="P:menaquinone biosynthetic process"/>
    <property type="evidence" value="ECO:0007669"/>
    <property type="project" value="UniProtKB-UniRule"/>
</dbReference>
<dbReference type="PANTHER" id="PTHR13929">
    <property type="entry name" value="1,4-DIHYDROXY-2-NAPHTHOATE OCTAPRENYLTRANSFERASE"/>
    <property type="match status" value="1"/>
</dbReference>
<dbReference type="InterPro" id="IPR026046">
    <property type="entry name" value="UBIAD1"/>
</dbReference>
<keyword evidence="6 8" id="KW-1133">Transmembrane helix</keyword>
<dbReference type="InterPro" id="IPR004657">
    <property type="entry name" value="MenA"/>
</dbReference>
<feature type="transmembrane region" description="Helical" evidence="8">
    <location>
        <begin position="114"/>
        <end position="133"/>
    </location>
</feature>
<feature type="transmembrane region" description="Helical" evidence="8">
    <location>
        <begin position="171"/>
        <end position="188"/>
    </location>
</feature>
<dbReference type="Proteomes" id="UP000886722">
    <property type="component" value="Unassembled WGS sequence"/>
</dbReference>
<comment type="similarity">
    <text evidence="8">Belongs to the MenA family. Type 1 subfamily.</text>
</comment>
<evidence type="ECO:0000256" key="1">
    <source>
        <dbReference type="ARBA" id="ARBA00004141"/>
    </source>
</evidence>
<protein>
    <recommendedName>
        <fullName evidence="8 9">1,4-dihydroxy-2-naphthoate octaprenyltransferase</fullName>
        <shortName evidence="8">DHNA-octaprenyltransferase</shortName>
        <ecNumber evidence="8 9">2.5.1.74</ecNumber>
    </recommendedName>
</protein>
<evidence type="ECO:0000256" key="4">
    <source>
        <dbReference type="ARBA" id="ARBA00022679"/>
    </source>
</evidence>
<comment type="caution">
    <text evidence="10">The sequence shown here is derived from an EMBL/GenBank/DDBJ whole genome shotgun (WGS) entry which is preliminary data.</text>
</comment>
<evidence type="ECO:0000256" key="7">
    <source>
        <dbReference type="ARBA" id="ARBA00023136"/>
    </source>
</evidence>
<dbReference type="AlphaFoldDB" id="A0A9D1KDX1"/>
<comment type="pathway">
    <text evidence="8">Quinol/quinone metabolism; menaquinone biosynthesis; menaquinol from 1,4-dihydroxy-2-naphthoate: step 1/2.</text>
</comment>
<evidence type="ECO:0000256" key="2">
    <source>
        <dbReference type="ARBA" id="ARBA00022428"/>
    </source>
</evidence>
<dbReference type="GO" id="GO:0042371">
    <property type="term" value="P:vitamin K biosynthetic process"/>
    <property type="evidence" value="ECO:0007669"/>
    <property type="project" value="TreeGrafter"/>
</dbReference>
<dbReference type="CDD" id="cd13962">
    <property type="entry name" value="PT_UbiA_UBIAD1"/>
    <property type="match status" value="1"/>
</dbReference>
<dbReference type="PANTHER" id="PTHR13929:SF0">
    <property type="entry name" value="UBIA PRENYLTRANSFERASE DOMAIN-CONTAINING PROTEIN 1"/>
    <property type="match status" value="1"/>
</dbReference>
<dbReference type="InterPro" id="IPR000537">
    <property type="entry name" value="UbiA_prenyltransferase"/>
</dbReference>
<proteinExistence type="inferred from homology"/>
<keyword evidence="5 8" id="KW-0812">Transmembrane</keyword>
<keyword evidence="2 8" id="KW-0474">Menaquinone biosynthesis</keyword>
<feature type="transmembrane region" description="Helical" evidence="8">
    <location>
        <begin position="269"/>
        <end position="291"/>
    </location>
</feature>
<evidence type="ECO:0000256" key="3">
    <source>
        <dbReference type="ARBA" id="ARBA00022475"/>
    </source>
</evidence>
<dbReference type="NCBIfam" id="NF004751">
    <property type="entry name" value="PRK06080.1-3"/>
    <property type="match status" value="1"/>
</dbReference>
<evidence type="ECO:0000256" key="9">
    <source>
        <dbReference type="NCBIfam" id="TIGR00751"/>
    </source>
</evidence>
<evidence type="ECO:0000256" key="6">
    <source>
        <dbReference type="ARBA" id="ARBA00022989"/>
    </source>
</evidence>
<feature type="transmembrane region" description="Helical" evidence="8">
    <location>
        <begin position="145"/>
        <end position="162"/>
    </location>
</feature>
<feature type="transmembrane region" description="Helical" evidence="8">
    <location>
        <begin position="36"/>
        <end position="54"/>
    </location>
</feature>
<dbReference type="GO" id="GO:0005886">
    <property type="term" value="C:plasma membrane"/>
    <property type="evidence" value="ECO:0007669"/>
    <property type="project" value="UniProtKB-SubCell"/>
</dbReference>
<evidence type="ECO:0000256" key="8">
    <source>
        <dbReference type="HAMAP-Rule" id="MF_01937"/>
    </source>
</evidence>
<accession>A0A9D1KDX1</accession>
<organism evidence="10 11">
    <name type="scientific">Candidatus Caccoplasma intestinavium</name>
    <dbReference type="NCBI Taxonomy" id="2840716"/>
    <lineage>
        <taxon>Bacteria</taxon>
        <taxon>Pseudomonadati</taxon>
        <taxon>Bacteroidota</taxon>
        <taxon>Bacteroidia</taxon>
        <taxon>Bacteroidales</taxon>
        <taxon>Bacteroidaceae</taxon>
        <taxon>Bacteroidaceae incertae sedis</taxon>
        <taxon>Candidatus Caccoplasma</taxon>
    </lineage>
</organism>